<gene>
    <name evidence="2" type="ORF">MERR_LOCUS9055</name>
</gene>
<feature type="compositionally biased region" description="Basic and acidic residues" evidence="1">
    <location>
        <begin position="115"/>
        <end position="128"/>
    </location>
</feature>
<keyword evidence="3" id="KW-1185">Reference proteome</keyword>
<sequence length="165" mass="19359">MDLCPKKPFPQDPKKDYVAIPTDRSRYYTARNAATDLPTNHIPYHQHQDRHGRPFGERLSTKRAETVRSTEPEHQKSQSLEILSTRQQQNPNLSPSHRNRQDTASQQYQLPRGSNRYEQDLRQAEPRRGNLRKSPTGQIWREKPPSLVNQTRLTRSPLAHLFLCW</sequence>
<proteinExistence type="predicted"/>
<feature type="region of interest" description="Disordered" evidence="1">
    <location>
        <begin position="1"/>
        <end position="143"/>
    </location>
</feature>
<reference evidence="2" key="1">
    <citation type="submission" date="2020-01" db="EMBL/GenBank/DDBJ databases">
        <authorList>
            <person name="Mishra B."/>
        </authorList>
    </citation>
    <scope>NUCLEOTIDE SEQUENCE [LARGE SCALE GENOMIC DNA]</scope>
</reference>
<feature type="compositionally biased region" description="Basic and acidic residues" evidence="1">
    <location>
        <begin position="46"/>
        <end position="76"/>
    </location>
</feature>
<protein>
    <submittedName>
        <fullName evidence="2">Uncharacterized protein</fullName>
    </submittedName>
</protein>
<evidence type="ECO:0000256" key="1">
    <source>
        <dbReference type="SAM" id="MobiDB-lite"/>
    </source>
</evidence>
<evidence type="ECO:0000313" key="2">
    <source>
        <dbReference type="EMBL" id="CAA7021820.1"/>
    </source>
</evidence>
<evidence type="ECO:0000313" key="3">
    <source>
        <dbReference type="Proteomes" id="UP000467841"/>
    </source>
</evidence>
<organism evidence="2 3">
    <name type="scientific">Microthlaspi erraticum</name>
    <dbReference type="NCBI Taxonomy" id="1685480"/>
    <lineage>
        <taxon>Eukaryota</taxon>
        <taxon>Viridiplantae</taxon>
        <taxon>Streptophyta</taxon>
        <taxon>Embryophyta</taxon>
        <taxon>Tracheophyta</taxon>
        <taxon>Spermatophyta</taxon>
        <taxon>Magnoliopsida</taxon>
        <taxon>eudicotyledons</taxon>
        <taxon>Gunneridae</taxon>
        <taxon>Pentapetalae</taxon>
        <taxon>rosids</taxon>
        <taxon>malvids</taxon>
        <taxon>Brassicales</taxon>
        <taxon>Brassicaceae</taxon>
        <taxon>Coluteocarpeae</taxon>
        <taxon>Microthlaspi</taxon>
    </lineage>
</organism>
<feature type="compositionally biased region" description="Polar residues" evidence="1">
    <location>
        <begin position="77"/>
        <end position="109"/>
    </location>
</feature>
<dbReference type="Proteomes" id="UP000467841">
    <property type="component" value="Unassembled WGS sequence"/>
</dbReference>
<dbReference type="EMBL" id="CACVBM020000654">
    <property type="protein sequence ID" value="CAA7021820.1"/>
    <property type="molecule type" value="Genomic_DNA"/>
</dbReference>
<name>A0A6D2I932_9BRAS</name>
<accession>A0A6D2I932</accession>
<dbReference type="AlphaFoldDB" id="A0A6D2I932"/>
<comment type="caution">
    <text evidence="2">The sequence shown here is derived from an EMBL/GenBank/DDBJ whole genome shotgun (WGS) entry which is preliminary data.</text>
</comment>